<dbReference type="SUPFAM" id="SSF100879">
    <property type="entry name" value="Lesion bypass DNA polymerase (Y-family), little finger domain"/>
    <property type="match status" value="1"/>
</dbReference>
<dbReference type="InterPro" id="IPR024728">
    <property type="entry name" value="PolY_HhH_motif"/>
</dbReference>
<keyword evidence="5" id="KW-0479">Metal-binding</keyword>
<evidence type="ECO:0000313" key="8">
    <source>
        <dbReference type="EMBL" id="MFC6386689.1"/>
    </source>
</evidence>
<evidence type="ECO:0000256" key="2">
    <source>
        <dbReference type="ARBA" id="ARBA00022457"/>
    </source>
</evidence>
<feature type="region of interest" description="Disordered" evidence="6">
    <location>
        <begin position="390"/>
        <end position="410"/>
    </location>
</feature>
<dbReference type="InterPro" id="IPR017961">
    <property type="entry name" value="DNA_pol_Y-fam_little_finger"/>
</dbReference>
<feature type="binding site" evidence="5">
    <location>
        <position position="11"/>
    </location>
    <ligand>
        <name>Mg(2+)</name>
        <dbReference type="ChEBI" id="CHEBI:18420"/>
    </ligand>
</feature>
<dbReference type="EC" id="2.7.7.7" evidence="5"/>
<name>A0ABW1WHJ6_9BACL</name>
<comment type="subunit">
    <text evidence="5">Monomer.</text>
</comment>
<keyword evidence="5" id="KW-0460">Magnesium</keyword>
<dbReference type="RefSeq" id="WP_253076970.1">
    <property type="nucleotide sequence ID" value="NZ_JAMXWN010000013.1"/>
</dbReference>
<comment type="similarity">
    <text evidence="1 5">Belongs to the DNA polymerase type-Y family.</text>
</comment>
<dbReference type="SUPFAM" id="SSF56672">
    <property type="entry name" value="DNA/RNA polymerases"/>
    <property type="match status" value="1"/>
</dbReference>
<evidence type="ECO:0000256" key="6">
    <source>
        <dbReference type="SAM" id="MobiDB-lite"/>
    </source>
</evidence>
<dbReference type="Gene3D" id="3.40.1170.60">
    <property type="match status" value="1"/>
</dbReference>
<feature type="active site" evidence="5">
    <location>
        <position position="108"/>
    </location>
</feature>
<reference evidence="9" key="1">
    <citation type="journal article" date="2019" name="Int. J. Syst. Evol. Microbiol.">
        <title>The Global Catalogue of Microorganisms (GCM) 10K type strain sequencing project: providing services to taxonomists for standard genome sequencing and annotation.</title>
        <authorList>
            <consortium name="The Broad Institute Genomics Platform"/>
            <consortium name="The Broad Institute Genome Sequencing Center for Infectious Disease"/>
            <person name="Wu L."/>
            <person name="Ma J."/>
        </authorList>
    </citation>
    <scope>NUCLEOTIDE SEQUENCE [LARGE SCALE GENOMIC DNA]</scope>
    <source>
        <strain evidence="9">CCUG 42001</strain>
    </source>
</reference>
<comment type="subcellular location">
    <subcellularLocation>
        <location evidence="5">Cytoplasm</location>
    </subcellularLocation>
</comment>
<keyword evidence="5" id="KW-0234">DNA repair</keyword>
<evidence type="ECO:0000259" key="7">
    <source>
        <dbReference type="PROSITE" id="PS50173"/>
    </source>
</evidence>
<dbReference type="EMBL" id="JBHSTQ010000007">
    <property type="protein sequence ID" value="MFC6386689.1"/>
    <property type="molecule type" value="Genomic_DNA"/>
</dbReference>
<sequence>MGKASVIFHIDMNSFYASVEIANHPELEGRPLAIAGKPEERHGIIVTSSYEARKMGVRTTMTVQEAQKRCPGLIVKHPDFPLYRRTSEHLFQMLMSYTPLVEKASIDEGYLDVTGQIERIHPLRLASDIQARIAKELHLPCSIGIAPNKFLAKMASNMKKPMGVTVIRKRELADKLWPLPIGKMHGVGPKTEKILIKDGMFTIGDLARKDPQYIATKYGINMNRLHAHANGNDDRPVDPEAWDRYKSIGHSVTLARDTRSLDLIRSTFQKLASELVIQLHREHVVSYGITVTIRYYDWTTVTRQRSTVQPLNDQDEIVNVAYALFQKNWNHSAVRLLGLTLADFQPVSESTKQLDIFTYQEDAKTERLMGLVNELNDRFGDFTLTPAARLLNEQSSARQNEEETKKTEKR</sequence>
<dbReference type="PANTHER" id="PTHR11076:SF33">
    <property type="entry name" value="DNA POLYMERASE KAPPA"/>
    <property type="match status" value="1"/>
</dbReference>
<dbReference type="Pfam" id="PF11798">
    <property type="entry name" value="IMS_HHH"/>
    <property type="match status" value="1"/>
</dbReference>
<comment type="function">
    <text evidence="5">Poorly processive, error-prone DNA polymerase involved in untargeted mutagenesis. Copies undamaged DNA at stalled replication forks, which arise in vivo from mismatched or misaligned primer ends. These misaligned primers can be extended by PolIV. Exhibits no 3'-5' exonuclease (proofreading) activity. May be involved in translesional synthesis, in conjunction with the beta clamp from PolIII.</text>
</comment>
<evidence type="ECO:0000256" key="5">
    <source>
        <dbReference type="HAMAP-Rule" id="MF_01113"/>
    </source>
</evidence>
<keyword evidence="2 5" id="KW-0515">Mutator protein</keyword>
<organism evidence="8 9">
    <name type="scientific">Sporolactobacillus kofuensis</name>
    <dbReference type="NCBI Taxonomy" id="269672"/>
    <lineage>
        <taxon>Bacteria</taxon>
        <taxon>Bacillati</taxon>
        <taxon>Bacillota</taxon>
        <taxon>Bacilli</taxon>
        <taxon>Bacillales</taxon>
        <taxon>Sporolactobacillaceae</taxon>
        <taxon>Sporolactobacillus</taxon>
    </lineage>
</organism>
<keyword evidence="9" id="KW-1185">Reference proteome</keyword>
<dbReference type="Gene3D" id="3.30.70.270">
    <property type="match status" value="1"/>
</dbReference>
<evidence type="ECO:0000256" key="1">
    <source>
        <dbReference type="ARBA" id="ARBA00010945"/>
    </source>
</evidence>
<dbReference type="Proteomes" id="UP001596267">
    <property type="component" value="Unassembled WGS sequence"/>
</dbReference>
<feature type="compositionally biased region" description="Basic and acidic residues" evidence="6">
    <location>
        <begin position="399"/>
        <end position="410"/>
    </location>
</feature>
<keyword evidence="5" id="KW-0963">Cytoplasm</keyword>
<comment type="catalytic activity">
    <reaction evidence="5">
        <text>DNA(n) + a 2'-deoxyribonucleoside 5'-triphosphate = DNA(n+1) + diphosphate</text>
        <dbReference type="Rhea" id="RHEA:22508"/>
        <dbReference type="Rhea" id="RHEA-COMP:17339"/>
        <dbReference type="Rhea" id="RHEA-COMP:17340"/>
        <dbReference type="ChEBI" id="CHEBI:33019"/>
        <dbReference type="ChEBI" id="CHEBI:61560"/>
        <dbReference type="ChEBI" id="CHEBI:173112"/>
        <dbReference type="EC" id="2.7.7.7"/>
    </reaction>
</comment>
<dbReference type="CDD" id="cd03586">
    <property type="entry name" value="PolY_Pol_IV_kappa"/>
    <property type="match status" value="1"/>
</dbReference>
<dbReference type="InterPro" id="IPR043128">
    <property type="entry name" value="Rev_trsase/Diguanyl_cyclase"/>
</dbReference>
<dbReference type="InterPro" id="IPR043502">
    <property type="entry name" value="DNA/RNA_pol_sf"/>
</dbReference>
<dbReference type="PANTHER" id="PTHR11076">
    <property type="entry name" value="DNA REPAIR POLYMERASE UMUC / TRANSFERASE FAMILY MEMBER"/>
    <property type="match status" value="1"/>
</dbReference>
<evidence type="ECO:0000313" key="9">
    <source>
        <dbReference type="Proteomes" id="UP001596267"/>
    </source>
</evidence>
<keyword evidence="4 5" id="KW-0239">DNA-directed DNA polymerase</keyword>
<dbReference type="PROSITE" id="PS50173">
    <property type="entry name" value="UMUC"/>
    <property type="match status" value="1"/>
</dbReference>
<dbReference type="InterPro" id="IPR050116">
    <property type="entry name" value="DNA_polymerase-Y"/>
</dbReference>
<proteinExistence type="inferred from homology"/>
<dbReference type="InterPro" id="IPR036775">
    <property type="entry name" value="DNA_pol_Y-fam_lit_finger_sf"/>
</dbReference>
<keyword evidence="5" id="KW-0238">DNA-binding</keyword>
<feature type="domain" description="UmuC" evidence="7">
    <location>
        <begin position="7"/>
        <end position="188"/>
    </location>
</feature>
<evidence type="ECO:0000256" key="3">
    <source>
        <dbReference type="ARBA" id="ARBA00022695"/>
    </source>
</evidence>
<dbReference type="GO" id="GO:0003887">
    <property type="term" value="F:DNA-directed DNA polymerase activity"/>
    <property type="evidence" value="ECO:0007669"/>
    <property type="project" value="UniProtKB-EC"/>
</dbReference>
<comment type="caution">
    <text evidence="8">The sequence shown here is derived from an EMBL/GenBank/DDBJ whole genome shotgun (WGS) entry which is preliminary data.</text>
</comment>
<comment type="cofactor">
    <cofactor evidence="5">
        <name>Mg(2+)</name>
        <dbReference type="ChEBI" id="CHEBI:18420"/>
    </cofactor>
    <text evidence="5">Binds 2 magnesium ions per subunit.</text>
</comment>
<dbReference type="Pfam" id="PF11799">
    <property type="entry name" value="IMS_C"/>
    <property type="match status" value="1"/>
</dbReference>
<keyword evidence="5" id="KW-0235">DNA replication</keyword>
<dbReference type="Pfam" id="PF00817">
    <property type="entry name" value="IMS"/>
    <property type="match status" value="1"/>
</dbReference>
<feature type="binding site" evidence="5">
    <location>
        <position position="107"/>
    </location>
    <ligand>
        <name>Mg(2+)</name>
        <dbReference type="ChEBI" id="CHEBI:18420"/>
    </ligand>
</feature>
<keyword evidence="5 8" id="KW-0808">Transferase</keyword>
<feature type="site" description="Substrate discrimination" evidence="5">
    <location>
        <position position="16"/>
    </location>
</feature>
<accession>A0ABW1WHJ6</accession>
<dbReference type="InterPro" id="IPR022880">
    <property type="entry name" value="DNApol_IV"/>
</dbReference>
<dbReference type="Gene3D" id="1.10.150.20">
    <property type="entry name" value="5' to 3' exonuclease, C-terminal subdomain"/>
    <property type="match status" value="1"/>
</dbReference>
<gene>
    <name evidence="5" type="primary">dinB</name>
    <name evidence="8" type="ORF">ACFP7A_08745</name>
</gene>
<keyword evidence="5" id="KW-0227">DNA damage</keyword>
<evidence type="ECO:0000256" key="4">
    <source>
        <dbReference type="ARBA" id="ARBA00022932"/>
    </source>
</evidence>
<dbReference type="HAMAP" id="MF_01113">
    <property type="entry name" value="DNApol_IV"/>
    <property type="match status" value="1"/>
</dbReference>
<dbReference type="InterPro" id="IPR001126">
    <property type="entry name" value="UmuC"/>
</dbReference>
<dbReference type="Gene3D" id="3.30.1490.100">
    <property type="entry name" value="DNA polymerase, Y-family, little finger domain"/>
    <property type="match status" value="1"/>
</dbReference>
<protein>
    <recommendedName>
        <fullName evidence="5">DNA polymerase IV</fullName>
        <shortName evidence="5">Pol IV</shortName>
        <ecNumber evidence="5">2.7.7.7</ecNumber>
    </recommendedName>
</protein>
<keyword evidence="3 5" id="KW-0548">Nucleotidyltransferase</keyword>
<dbReference type="NCBIfam" id="NF002677">
    <property type="entry name" value="PRK02406.1"/>
    <property type="match status" value="1"/>
</dbReference>
<dbReference type="NCBIfam" id="NF002492">
    <property type="entry name" value="PRK01810.1"/>
    <property type="match status" value="1"/>
</dbReference>